<name>A0A1J9R873_9PEZI</name>
<feature type="compositionally biased region" description="Pro residues" evidence="1">
    <location>
        <begin position="118"/>
        <end position="128"/>
    </location>
</feature>
<dbReference type="OrthoDB" id="5431222at2759"/>
<dbReference type="GO" id="GO:0004386">
    <property type="term" value="F:helicase activity"/>
    <property type="evidence" value="ECO:0007669"/>
    <property type="project" value="UniProtKB-KW"/>
</dbReference>
<feature type="compositionally biased region" description="Basic and acidic residues" evidence="1">
    <location>
        <begin position="455"/>
        <end position="480"/>
    </location>
</feature>
<keyword evidence="2" id="KW-0238">DNA-binding</keyword>
<feature type="region of interest" description="Disordered" evidence="1">
    <location>
        <begin position="1"/>
        <end position="213"/>
    </location>
</feature>
<dbReference type="PRINTS" id="PR01217">
    <property type="entry name" value="PRICHEXTENSN"/>
</dbReference>
<feature type="compositionally biased region" description="Basic and acidic residues" evidence="1">
    <location>
        <begin position="529"/>
        <end position="550"/>
    </location>
</feature>
<evidence type="ECO:0000313" key="3">
    <source>
        <dbReference type="Proteomes" id="UP000183809"/>
    </source>
</evidence>
<feature type="compositionally biased region" description="Low complexity" evidence="1">
    <location>
        <begin position="1"/>
        <end position="20"/>
    </location>
</feature>
<feature type="compositionally biased region" description="Low complexity" evidence="1">
    <location>
        <begin position="105"/>
        <end position="117"/>
    </location>
</feature>
<keyword evidence="2" id="KW-0347">Helicase</keyword>
<feature type="compositionally biased region" description="Low complexity" evidence="1">
    <location>
        <begin position="430"/>
        <end position="440"/>
    </location>
</feature>
<sequence>MSWSAPSSGGAPAYQAAPAYAPQPYPQQPSYGQPPYAQPPYQQSAPPSSQPSSAPTNYPPKRKGNPVITRYPPPPGYRPPPPPSGQPPYAQGQYLQGYPSQSYFPGYQQPSQGYQPAWQPPPGYPPPQGYQQQGYQQPPPPPPPDASSAPAAYPPNGFQQPPTFPPSSRSGSYPPPSETAISPTTVVPPLILNSPPNQNSRPSKSRRNTRTASIVPTEVPESHKLYQTDPYTINLGLDEWDQTDFDGAIWPKSNEPVDQNFSLGVIIWHPANETTRALSSDFISAEEKAAKPPLPRIGNGDSVSEYFGLENAHEAFLNVRQTDEWDSVKRDSIFYEFPNMSDIVALEDVLANRDRPDSEGENPYPSIQERGERHDAVWNIMDNLEQALSSEQEEGGSRRQSRNGKSTPPPPSRDDAQEELLASLGVTGSPKPVKPLTTPTFLPPKPPKPSSRKGSGQDRSYEEHLPKRPSTDYDGYDHPASHGPVKKRSPSSDCWRAEQAPARNGDRCQSPTKSENSQHTATGSDFNMEDVRTHDKIAKDPQRPRPHRADSSTGRKRSYEETESPQRQEDDYTPRIKRRQPAVAAAYSRR</sequence>
<keyword evidence="2" id="KW-0378">Hydrolase</keyword>
<dbReference type="EMBL" id="MNUE01000011">
    <property type="protein sequence ID" value="OJD36394.1"/>
    <property type="molecule type" value="Genomic_DNA"/>
</dbReference>
<proteinExistence type="predicted"/>
<feature type="compositionally biased region" description="Low complexity" evidence="1">
    <location>
        <begin position="146"/>
        <end position="155"/>
    </location>
</feature>
<dbReference type="PANTHER" id="PTHR48125">
    <property type="entry name" value="LP07818P1"/>
    <property type="match status" value="1"/>
</dbReference>
<feature type="compositionally biased region" description="Basic and acidic residues" evidence="1">
    <location>
        <begin position="557"/>
        <end position="574"/>
    </location>
</feature>
<keyword evidence="3" id="KW-1185">Reference proteome</keyword>
<feature type="compositionally biased region" description="Low complexity" evidence="1">
    <location>
        <begin position="28"/>
        <end position="55"/>
    </location>
</feature>
<dbReference type="PANTHER" id="PTHR48125:SF12">
    <property type="entry name" value="AT HOOK TRANSCRIPTION FACTOR FAMILY-RELATED"/>
    <property type="match status" value="1"/>
</dbReference>
<reference evidence="2 3" key="1">
    <citation type="submission" date="2016-10" db="EMBL/GenBank/DDBJ databases">
        <title>Proteomics and genomics reveal pathogen-plant mechanisms compatible with a hemibiotrophic lifestyle of Diplodia corticola.</title>
        <authorList>
            <person name="Fernandes I."/>
            <person name="De Jonge R."/>
            <person name="Van De Peer Y."/>
            <person name="Devreese B."/>
            <person name="Alves A."/>
            <person name="Esteves A.C."/>
        </authorList>
    </citation>
    <scope>NUCLEOTIDE SEQUENCE [LARGE SCALE GENOMIC DNA]</scope>
    <source>
        <strain evidence="2 3">CBS 112549</strain>
    </source>
</reference>
<dbReference type="AlphaFoldDB" id="A0A1J9R873"/>
<dbReference type="GeneID" id="31010604"/>
<dbReference type="Proteomes" id="UP000183809">
    <property type="component" value="Unassembled WGS sequence"/>
</dbReference>
<accession>A0A1J9R873</accession>
<keyword evidence="2" id="KW-0547">Nucleotide-binding</keyword>
<gene>
    <name evidence="2" type="ORF">BKCO1_11000160</name>
</gene>
<comment type="caution">
    <text evidence="2">The sequence shown here is derived from an EMBL/GenBank/DDBJ whole genome shotgun (WGS) entry which is preliminary data.</text>
</comment>
<dbReference type="RefSeq" id="XP_020132654.1">
    <property type="nucleotide sequence ID" value="XM_020270345.1"/>
</dbReference>
<organism evidence="2 3">
    <name type="scientific">Diplodia corticola</name>
    <dbReference type="NCBI Taxonomy" id="236234"/>
    <lineage>
        <taxon>Eukaryota</taxon>
        <taxon>Fungi</taxon>
        <taxon>Dikarya</taxon>
        <taxon>Ascomycota</taxon>
        <taxon>Pezizomycotina</taxon>
        <taxon>Dothideomycetes</taxon>
        <taxon>Dothideomycetes incertae sedis</taxon>
        <taxon>Botryosphaeriales</taxon>
        <taxon>Botryosphaeriaceae</taxon>
        <taxon>Diplodia</taxon>
    </lineage>
</organism>
<feature type="region of interest" description="Disordered" evidence="1">
    <location>
        <begin position="389"/>
        <end position="590"/>
    </location>
</feature>
<dbReference type="STRING" id="236234.A0A1J9R873"/>
<evidence type="ECO:0000256" key="1">
    <source>
        <dbReference type="SAM" id="MobiDB-lite"/>
    </source>
</evidence>
<protein>
    <submittedName>
        <fullName evidence="2">Chromodomain-helicase-dna-binding protein</fullName>
    </submittedName>
</protein>
<evidence type="ECO:0000313" key="2">
    <source>
        <dbReference type="EMBL" id="OJD36394.1"/>
    </source>
</evidence>
<keyword evidence="2" id="KW-0067">ATP-binding</keyword>
<feature type="compositionally biased region" description="Pro residues" evidence="1">
    <location>
        <begin position="71"/>
        <end position="86"/>
    </location>
</feature>
<feature type="compositionally biased region" description="Polar residues" evidence="1">
    <location>
        <begin position="507"/>
        <end position="525"/>
    </location>
</feature>
<dbReference type="GO" id="GO:0003677">
    <property type="term" value="F:DNA binding"/>
    <property type="evidence" value="ECO:0007669"/>
    <property type="project" value="UniProtKB-KW"/>
</dbReference>